<dbReference type="GO" id="GO:0005975">
    <property type="term" value="P:carbohydrate metabolic process"/>
    <property type="evidence" value="ECO:0007669"/>
    <property type="project" value="InterPro"/>
</dbReference>
<protein>
    <submittedName>
        <fullName evidence="2">Polysaccharide deacetylase family protein</fullName>
    </submittedName>
</protein>
<accession>A0A7K1YC20</accession>
<dbReference type="SUPFAM" id="SSF88713">
    <property type="entry name" value="Glycoside hydrolase/deacetylase"/>
    <property type="match status" value="1"/>
</dbReference>
<dbReference type="GO" id="GO:0016810">
    <property type="term" value="F:hydrolase activity, acting on carbon-nitrogen (but not peptide) bonds"/>
    <property type="evidence" value="ECO:0007669"/>
    <property type="project" value="InterPro"/>
</dbReference>
<dbReference type="PANTHER" id="PTHR47561:SF1">
    <property type="entry name" value="POLYSACCHARIDE DEACETYLASE FAMILY PROTEIN (AFU_ORTHOLOGUE AFUA_6G05030)"/>
    <property type="match status" value="1"/>
</dbReference>
<feature type="domain" description="NodB homology" evidence="1">
    <location>
        <begin position="1"/>
        <end position="248"/>
    </location>
</feature>
<name>A0A7K1YC20_9SPHI</name>
<dbReference type="Pfam" id="PF01522">
    <property type="entry name" value="Polysacc_deac_1"/>
    <property type="match status" value="1"/>
</dbReference>
<comment type="caution">
    <text evidence="2">The sequence shown here is derived from an EMBL/GenBank/DDBJ whole genome shotgun (WGS) entry which is preliminary data.</text>
</comment>
<sequence length="267" mass="31283">MILLSFDIEEFDMPMEYDRAIAFEEQIRISVDGTRKILRMLADHHVKATFFCTAKFALSAPEIIYQIVDEGHELASHGYFHSRFSNDHLLSSKITLEKISGQQIFGFRMPRMMAVNNDELQKAGYEYNSSTNPTWLPGRYNNLGLKRTIHQTGKLFQLPASVTPLFRIPLFWLSFHNFPLWLYKILCELTYFKDRYLNIYFHPWEFTDLNDKEKFGFPGYVSRNSGSGMLERMDNLITDFKSKGYEFGTISEMLKIKEKVSEKIFAI</sequence>
<dbReference type="InterPro" id="IPR045235">
    <property type="entry name" value="PuuE_HpPgdA-like"/>
</dbReference>
<dbReference type="InterPro" id="IPR002509">
    <property type="entry name" value="NODB_dom"/>
</dbReference>
<dbReference type="InterPro" id="IPR011330">
    <property type="entry name" value="Glyco_hydro/deAcase_b/a-brl"/>
</dbReference>
<dbReference type="PROSITE" id="PS51677">
    <property type="entry name" value="NODB"/>
    <property type="match status" value="1"/>
</dbReference>
<reference evidence="2 3" key="1">
    <citation type="submission" date="2019-11" db="EMBL/GenBank/DDBJ databases">
        <title>Pedobacter sp. HMF7647 Genome sequencing and assembly.</title>
        <authorList>
            <person name="Kang H."/>
            <person name="Kim H."/>
            <person name="Joh K."/>
        </authorList>
    </citation>
    <scope>NUCLEOTIDE SEQUENCE [LARGE SCALE GENOMIC DNA]</scope>
    <source>
        <strain evidence="2 3">HMF7647</strain>
    </source>
</reference>
<evidence type="ECO:0000313" key="2">
    <source>
        <dbReference type="EMBL" id="MXV51588.1"/>
    </source>
</evidence>
<dbReference type="CDD" id="cd10941">
    <property type="entry name" value="CE4_PuuE_HpPgdA_like_2"/>
    <property type="match status" value="1"/>
</dbReference>
<dbReference type="PANTHER" id="PTHR47561">
    <property type="entry name" value="POLYSACCHARIDE DEACETYLASE FAMILY PROTEIN (AFU_ORTHOLOGUE AFUA_6G05030)"/>
    <property type="match status" value="1"/>
</dbReference>
<gene>
    <name evidence="2" type="ORF">GS399_11455</name>
</gene>
<proteinExistence type="predicted"/>
<dbReference type="EMBL" id="WVHT01000005">
    <property type="protein sequence ID" value="MXV51588.1"/>
    <property type="molecule type" value="Genomic_DNA"/>
</dbReference>
<organism evidence="2 3">
    <name type="scientific">Hufsiella arboris</name>
    <dbReference type="NCBI Taxonomy" id="2695275"/>
    <lineage>
        <taxon>Bacteria</taxon>
        <taxon>Pseudomonadati</taxon>
        <taxon>Bacteroidota</taxon>
        <taxon>Sphingobacteriia</taxon>
        <taxon>Sphingobacteriales</taxon>
        <taxon>Sphingobacteriaceae</taxon>
        <taxon>Hufsiella</taxon>
    </lineage>
</organism>
<dbReference type="RefSeq" id="WP_160844774.1">
    <property type="nucleotide sequence ID" value="NZ_WVHT01000005.1"/>
</dbReference>
<dbReference type="Gene3D" id="3.20.20.370">
    <property type="entry name" value="Glycoside hydrolase/deacetylase"/>
    <property type="match status" value="1"/>
</dbReference>
<dbReference type="AlphaFoldDB" id="A0A7K1YC20"/>
<keyword evidence="3" id="KW-1185">Reference proteome</keyword>
<evidence type="ECO:0000259" key="1">
    <source>
        <dbReference type="PROSITE" id="PS51677"/>
    </source>
</evidence>
<dbReference type="Proteomes" id="UP000466586">
    <property type="component" value="Unassembled WGS sequence"/>
</dbReference>
<evidence type="ECO:0000313" key="3">
    <source>
        <dbReference type="Proteomes" id="UP000466586"/>
    </source>
</evidence>